<evidence type="ECO:0000256" key="2">
    <source>
        <dbReference type="ARBA" id="ARBA00022692"/>
    </source>
</evidence>
<reference evidence="6 7" key="1">
    <citation type="journal article" date="2014" name="Arch. Microbiol.">
        <title>Bacillus mesophilum sp. nov., strain IITR-54T, a novel 4-chlorobiphenyl dechlorinating bacterium.</title>
        <authorList>
            <person name="Manickam N."/>
            <person name="Singh N.K."/>
            <person name="Bajaj A."/>
            <person name="Kumar R.M."/>
            <person name="Kaur G."/>
            <person name="Kaur N."/>
            <person name="Bala M."/>
            <person name="Kumar A."/>
            <person name="Mayilraj S."/>
        </authorList>
    </citation>
    <scope>NUCLEOTIDE SEQUENCE [LARGE SCALE GENOMIC DNA]</scope>
    <source>
        <strain evidence="6 7">IITR-54</strain>
    </source>
</reference>
<dbReference type="Proteomes" id="UP000441354">
    <property type="component" value="Unassembled WGS sequence"/>
</dbReference>
<name>A0A7V7RLN4_9BACI</name>
<dbReference type="RefSeq" id="WP_151574036.1">
    <property type="nucleotide sequence ID" value="NZ_WBOT01000003.1"/>
</dbReference>
<accession>A0A7V7RLN4</accession>
<evidence type="ECO:0000313" key="6">
    <source>
        <dbReference type="EMBL" id="KAB2332742.1"/>
    </source>
</evidence>
<sequence>MDTDKILSALGYFSIFFAGFIFPLILFFATDSESVKEHAKKAFISHIIPLLSLPLLLFAVFMEPTFTSGANEIPFFFLGALLLSLLLSFIVVIWNIIKGIKVFTV</sequence>
<feature type="transmembrane region" description="Helical" evidence="5">
    <location>
        <begin position="6"/>
        <end position="30"/>
    </location>
</feature>
<dbReference type="OrthoDB" id="2328241at2"/>
<protein>
    <submittedName>
        <fullName evidence="6">DUF4870 domain-containing protein</fullName>
    </submittedName>
</protein>
<dbReference type="AlphaFoldDB" id="A0A7V7RLN4"/>
<evidence type="ECO:0000256" key="5">
    <source>
        <dbReference type="SAM" id="Phobius"/>
    </source>
</evidence>
<keyword evidence="7" id="KW-1185">Reference proteome</keyword>
<evidence type="ECO:0000256" key="4">
    <source>
        <dbReference type="ARBA" id="ARBA00023136"/>
    </source>
</evidence>
<proteinExistence type="predicted"/>
<feature type="transmembrane region" description="Helical" evidence="5">
    <location>
        <begin position="42"/>
        <end position="61"/>
    </location>
</feature>
<gene>
    <name evidence="6" type="ORF">F7732_11690</name>
</gene>
<comment type="caution">
    <text evidence="6">The sequence shown here is derived from an EMBL/GenBank/DDBJ whole genome shotgun (WGS) entry which is preliminary data.</text>
</comment>
<keyword evidence="3 5" id="KW-1133">Transmembrane helix</keyword>
<keyword evidence="2 5" id="KW-0812">Transmembrane</keyword>
<keyword evidence="4 5" id="KW-0472">Membrane</keyword>
<organism evidence="6 7">
    <name type="scientific">Bacillus mesophilum</name>
    <dbReference type="NCBI Taxonomy" id="1071718"/>
    <lineage>
        <taxon>Bacteria</taxon>
        <taxon>Bacillati</taxon>
        <taxon>Bacillota</taxon>
        <taxon>Bacilli</taxon>
        <taxon>Bacillales</taxon>
        <taxon>Bacillaceae</taxon>
        <taxon>Bacillus</taxon>
    </lineage>
</organism>
<dbReference type="InterPro" id="IPR019109">
    <property type="entry name" value="MamF_MmsF"/>
</dbReference>
<comment type="subcellular location">
    <subcellularLocation>
        <location evidence="1">Membrane</location>
        <topology evidence="1">Multi-pass membrane protein</topology>
    </subcellularLocation>
</comment>
<feature type="transmembrane region" description="Helical" evidence="5">
    <location>
        <begin position="73"/>
        <end position="97"/>
    </location>
</feature>
<evidence type="ECO:0000256" key="1">
    <source>
        <dbReference type="ARBA" id="ARBA00004141"/>
    </source>
</evidence>
<evidence type="ECO:0000256" key="3">
    <source>
        <dbReference type="ARBA" id="ARBA00022989"/>
    </source>
</evidence>
<dbReference type="EMBL" id="WBOT01000003">
    <property type="protein sequence ID" value="KAB2332742.1"/>
    <property type="molecule type" value="Genomic_DNA"/>
</dbReference>
<dbReference type="Pfam" id="PF09685">
    <property type="entry name" value="MamF_MmsF"/>
    <property type="match status" value="1"/>
</dbReference>
<evidence type="ECO:0000313" key="7">
    <source>
        <dbReference type="Proteomes" id="UP000441354"/>
    </source>
</evidence>